<protein>
    <submittedName>
        <fullName evidence="1">Uncharacterized protein</fullName>
    </submittedName>
</protein>
<keyword evidence="2" id="KW-1185">Reference proteome</keyword>
<reference evidence="1" key="1">
    <citation type="submission" date="2022-02" db="EMBL/GenBank/DDBJ databases">
        <title>Plant Genome Project.</title>
        <authorList>
            <person name="Zhang R.-G."/>
        </authorList>
    </citation>
    <scope>NUCLEOTIDE SEQUENCE</scope>
    <source>
        <strain evidence="1">AT1</strain>
    </source>
</reference>
<dbReference type="Proteomes" id="UP001062846">
    <property type="component" value="Chromosome 2"/>
</dbReference>
<comment type="caution">
    <text evidence="1">The sequence shown here is derived from an EMBL/GenBank/DDBJ whole genome shotgun (WGS) entry which is preliminary data.</text>
</comment>
<gene>
    <name evidence="1" type="ORF">RHMOL_Rhmol02G0133900</name>
</gene>
<accession>A0ACC0PQ24</accession>
<evidence type="ECO:0000313" key="2">
    <source>
        <dbReference type="Proteomes" id="UP001062846"/>
    </source>
</evidence>
<organism evidence="1 2">
    <name type="scientific">Rhododendron molle</name>
    <name type="common">Chinese azalea</name>
    <name type="synonym">Azalea mollis</name>
    <dbReference type="NCBI Taxonomy" id="49168"/>
    <lineage>
        <taxon>Eukaryota</taxon>
        <taxon>Viridiplantae</taxon>
        <taxon>Streptophyta</taxon>
        <taxon>Embryophyta</taxon>
        <taxon>Tracheophyta</taxon>
        <taxon>Spermatophyta</taxon>
        <taxon>Magnoliopsida</taxon>
        <taxon>eudicotyledons</taxon>
        <taxon>Gunneridae</taxon>
        <taxon>Pentapetalae</taxon>
        <taxon>asterids</taxon>
        <taxon>Ericales</taxon>
        <taxon>Ericaceae</taxon>
        <taxon>Ericoideae</taxon>
        <taxon>Rhodoreae</taxon>
        <taxon>Rhododendron</taxon>
    </lineage>
</organism>
<name>A0ACC0PQ24_RHOML</name>
<sequence length="108" mass="11928">MAEKHQSWEPSDLADRAMAAQGPNSSGIFPLSVQEHNVQSQLDKMSKQLEDLKLKQVQQLNEVRVEEVCALCECSGHLVTACPAFPIVKYAYQSNQSDNLNGVAKVDL</sequence>
<evidence type="ECO:0000313" key="1">
    <source>
        <dbReference type="EMBL" id="KAI8567595.1"/>
    </source>
</evidence>
<proteinExistence type="predicted"/>
<dbReference type="EMBL" id="CM046389">
    <property type="protein sequence ID" value="KAI8567595.1"/>
    <property type="molecule type" value="Genomic_DNA"/>
</dbReference>